<proteinExistence type="predicted"/>
<feature type="region of interest" description="Disordered" evidence="1">
    <location>
        <begin position="194"/>
        <end position="216"/>
    </location>
</feature>
<dbReference type="KEGG" id="mhos:CXR34_16670"/>
<sequence>MSAPTEAPVSERVQALVGSRAARLQREYRANDASAVATLALLRRSVGNAPGYDARIIPFTIEGLYPPFDSSLPDEPLPEEMAAHAAMTLFALHQQSRRERSMHERGYSFGRSARLLGRHTDRDGVRRRYNALTTAETWDEILHHARGLVQQFRAAGIPLDYGRFARDLYWLQQPDHAKRVWLAWGRDYYRASGIEDDDESDATDADSTDDTIKETP</sequence>
<dbReference type="NCBIfam" id="TIGR02548">
    <property type="entry name" value="casB_cse2"/>
    <property type="match status" value="1"/>
</dbReference>
<gene>
    <name evidence="2" type="primary">casB</name>
    <name evidence="2" type="ORF">CXR34_16670</name>
</gene>
<dbReference type="Proteomes" id="UP000233276">
    <property type="component" value="Chromosome"/>
</dbReference>
<reference evidence="2 3" key="1">
    <citation type="submission" date="2017-12" db="EMBL/GenBank/DDBJ databases">
        <title>Isolation and characterization of estrogens degradatiion strain Microbacterium hominis SJTG1.</title>
        <authorList>
            <person name="Xiong W."/>
            <person name="Yin C."/>
            <person name="Zheng D."/>
            <person name="Liang R."/>
        </authorList>
    </citation>
    <scope>NUCLEOTIDE SEQUENCE [LARGE SCALE GENOMIC DNA]</scope>
    <source>
        <strain evidence="2 3">SJTG1</strain>
    </source>
</reference>
<evidence type="ECO:0000313" key="3">
    <source>
        <dbReference type="Proteomes" id="UP000233276"/>
    </source>
</evidence>
<protein>
    <submittedName>
        <fullName evidence="2">Type I-E CRISPR-associated protein Cse2/CasB</fullName>
    </submittedName>
</protein>
<name>A0A2K9E1T4_9MICO</name>
<dbReference type="Pfam" id="PF09485">
    <property type="entry name" value="CRISPR_Cse2"/>
    <property type="match status" value="1"/>
</dbReference>
<dbReference type="InterPro" id="IPR013382">
    <property type="entry name" value="CRISPR-assoc_prot_Cse2"/>
</dbReference>
<dbReference type="CDD" id="cd09731">
    <property type="entry name" value="Cse2_I-E"/>
    <property type="match status" value="1"/>
</dbReference>
<dbReference type="RefSeq" id="WP_101307055.1">
    <property type="nucleotide sequence ID" value="NZ_CP025299.1"/>
</dbReference>
<organism evidence="2 3">
    <name type="scientific">Microbacterium hominis</name>
    <dbReference type="NCBI Taxonomy" id="162426"/>
    <lineage>
        <taxon>Bacteria</taxon>
        <taxon>Bacillati</taxon>
        <taxon>Actinomycetota</taxon>
        <taxon>Actinomycetes</taxon>
        <taxon>Micrococcales</taxon>
        <taxon>Microbacteriaceae</taxon>
        <taxon>Microbacterium</taxon>
    </lineage>
</organism>
<evidence type="ECO:0000313" key="2">
    <source>
        <dbReference type="EMBL" id="AUG30933.1"/>
    </source>
</evidence>
<dbReference type="EMBL" id="CP025299">
    <property type="protein sequence ID" value="AUG30933.1"/>
    <property type="molecule type" value="Genomic_DNA"/>
</dbReference>
<feature type="compositionally biased region" description="Acidic residues" evidence="1">
    <location>
        <begin position="194"/>
        <end position="209"/>
    </location>
</feature>
<dbReference type="InterPro" id="IPR038287">
    <property type="entry name" value="Cse2_sf"/>
</dbReference>
<dbReference type="Gene3D" id="1.10.520.40">
    <property type="entry name" value="CRISPR-associated protein Cse2"/>
    <property type="match status" value="1"/>
</dbReference>
<evidence type="ECO:0000256" key="1">
    <source>
        <dbReference type="SAM" id="MobiDB-lite"/>
    </source>
</evidence>
<accession>A0A2K9E1T4</accession>
<dbReference type="AlphaFoldDB" id="A0A2K9E1T4"/>